<dbReference type="InterPro" id="IPR036410">
    <property type="entry name" value="HSP_DnaJ_Cys-rich_dom_sf"/>
</dbReference>
<dbReference type="GO" id="GO:0005737">
    <property type="term" value="C:cytoplasm"/>
    <property type="evidence" value="ECO:0007669"/>
    <property type="project" value="TreeGrafter"/>
</dbReference>
<feature type="domain" description="J" evidence="8">
    <location>
        <begin position="11"/>
        <end position="76"/>
    </location>
</feature>
<accession>A0A6J6HF27</accession>
<dbReference type="CDD" id="cd06257">
    <property type="entry name" value="DnaJ"/>
    <property type="match status" value="1"/>
</dbReference>
<dbReference type="Gene3D" id="1.10.287.110">
    <property type="entry name" value="DnaJ domain"/>
    <property type="match status" value="1"/>
</dbReference>
<dbReference type="PROSITE" id="PS50076">
    <property type="entry name" value="DNAJ_2"/>
    <property type="match status" value="1"/>
</dbReference>
<dbReference type="GO" id="GO:0031072">
    <property type="term" value="F:heat shock protein binding"/>
    <property type="evidence" value="ECO:0007669"/>
    <property type="project" value="InterPro"/>
</dbReference>
<evidence type="ECO:0000256" key="2">
    <source>
        <dbReference type="ARBA" id="ARBA00022723"/>
    </source>
</evidence>
<proteinExistence type="inferred from homology"/>
<dbReference type="InterPro" id="IPR002939">
    <property type="entry name" value="DnaJ_C"/>
</dbReference>
<dbReference type="GO" id="GO:0005524">
    <property type="term" value="F:ATP binding"/>
    <property type="evidence" value="ECO:0007669"/>
    <property type="project" value="InterPro"/>
</dbReference>
<dbReference type="PRINTS" id="PR00625">
    <property type="entry name" value="JDOMAIN"/>
</dbReference>
<evidence type="ECO:0000256" key="6">
    <source>
        <dbReference type="ARBA" id="ARBA00023016"/>
    </source>
</evidence>
<keyword evidence="2" id="KW-0479">Metal-binding</keyword>
<evidence type="ECO:0000256" key="4">
    <source>
        <dbReference type="ARBA" id="ARBA00022771"/>
    </source>
</evidence>
<dbReference type="InterPro" id="IPR001305">
    <property type="entry name" value="HSP_DnaJ_Cys-rich_dom"/>
</dbReference>
<evidence type="ECO:0000256" key="3">
    <source>
        <dbReference type="ARBA" id="ARBA00022737"/>
    </source>
</evidence>
<dbReference type="PROSITE" id="PS51188">
    <property type="entry name" value="ZF_CR"/>
    <property type="match status" value="1"/>
</dbReference>
<evidence type="ECO:0000313" key="10">
    <source>
        <dbReference type="EMBL" id="CAB4609674.1"/>
    </source>
</evidence>
<dbReference type="SUPFAM" id="SSF49493">
    <property type="entry name" value="HSP40/DnaJ peptide-binding domain"/>
    <property type="match status" value="2"/>
</dbReference>
<dbReference type="EMBL" id="CAEZUX010000020">
    <property type="protein sequence ID" value="CAB4609674.1"/>
    <property type="molecule type" value="Genomic_DNA"/>
</dbReference>
<keyword evidence="3" id="KW-0677">Repeat</keyword>
<dbReference type="Pfam" id="PF00684">
    <property type="entry name" value="DnaJ_CXXCXGXG"/>
    <property type="match status" value="1"/>
</dbReference>
<protein>
    <submittedName>
        <fullName evidence="10">Unannotated protein</fullName>
    </submittedName>
</protein>
<dbReference type="HAMAP" id="MF_01152">
    <property type="entry name" value="DnaJ"/>
    <property type="match status" value="1"/>
</dbReference>
<keyword evidence="4" id="KW-0863">Zinc-finger</keyword>
<dbReference type="CDD" id="cd10747">
    <property type="entry name" value="DnaJ_C"/>
    <property type="match status" value="1"/>
</dbReference>
<dbReference type="GO" id="GO:0009408">
    <property type="term" value="P:response to heat"/>
    <property type="evidence" value="ECO:0007669"/>
    <property type="project" value="InterPro"/>
</dbReference>
<organism evidence="10">
    <name type="scientific">freshwater metagenome</name>
    <dbReference type="NCBI Taxonomy" id="449393"/>
    <lineage>
        <taxon>unclassified sequences</taxon>
        <taxon>metagenomes</taxon>
        <taxon>ecological metagenomes</taxon>
    </lineage>
</organism>
<dbReference type="GO" id="GO:0008270">
    <property type="term" value="F:zinc ion binding"/>
    <property type="evidence" value="ECO:0007669"/>
    <property type="project" value="UniProtKB-KW"/>
</dbReference>
<dbReference type="SUPFAM" id="SSF46565">
    <property type="entry name" value="Chaperone J-domain"/>
    <property type="match status" value="1"/>
</dbReference>
<evidence type="ECO:0000259" key="9">
    <source>
        <dbReference type="PROSITE" id="PS51188"/>
    </source>
</evidence>
<name>A0A6J6HF27_9ZZZZ</name>
<keyword evidence="7" id="KW-0143">Chaperone</keyword>
<dbReference type="InterPro" id="IPR008971">
    <property type="entry name" value="HSP40/DnaJ_pept-bd"/>
</dbReference>
<evidence type="ECO:0000256" key="1">
    <source>
        <dbReference type="ARBA" id="ARBA00022490"/>
    </source>
</evidence>
<dbReference type="AlphaFoldDB" id="A0A6J6HF27"/>
<dbReference type="Gene3D" id="2.10.230.10">
    <property type="entry name" value="Heat shock protein DnaJ, cysteine-rich domain"/>
    <property type="match status" value="1"/>
</dbReference>
<dbReference type="FunFam" id="2.60.260.20:FF:000005">
    <property type="entry name" value="Chaperone protein dnaJ 1, mitochondrial"/>
    <property type="match status" value="1"/>
</dbReference>
<gene>
    <name evidence="10" type="ORF">UFOPK1874_00337</name>
</gene>
<keyword evidence="5" id="KW-0862">Zinc</keyword>
<dbReference type="InterPro" id="IPR001623">
    <property type="entry name" value="DnaJ_domain"/>
</dbReference>
<evidence type="ECO:0000256" key="7">
    <source>
        <dbReference type="ARBA" id="ARBA00023186"/>
    </source>
</evidence>
<dbReference type="NCBIfam" id="TIGR02349">
    <property type="entry name" value="DnaJ_bact"/>
    <property type="match status" value="1"/>
</dbReference>
<dbReference type="Gene3D" id="2.60.260.20">
    <property type="entry name" value="Urease metallochaperone UreE, N-terminal domain"/>
    <property type="match status" value="2"/>
</dbReference>
<dbReference type="FunFam" id="2.10.230.10:FF:000002">
    <property type="entry name" value="Molecular chaperone DnaJ"/>
    <property type="match status" value="1"/>
</dbReference>
<dbReference type="CDD" id="cd10719">
    <property type="entry name" value="DnaJ_zf"/>
    <property type="match status" value="1"/>
</dbReference>
<sequence>MAAQRDWFEKDYYAVLGVSKDATDKDITKAYRRLARQYHPDTNPGNKEAEEKFKDISAAYDVVGDASKRAEYDEVRRMGPSAGFGPGGGNMGFDMGGADFGDILGQMFGGRGRRGGANGVGPQRGADIESSLSLSFEDAAHGLTTSLHLTADAVCTSCTGSGARPGTSPKMCSACGGRGSVANNQGPFAMSSPCRSCGGKGNIIEYPCNTCRGKGIERRPREVNVRIPAGVDNGQRIRLKGRGSPGRNGGPAGDLFVECRVAPHAVFTREGLTLLVRVPVSYTEAVLGATITVPTLSDGEVTLRLKPGTQSGSRHRVKGKGISNSKETGDLIVTVEVSVPTKLSKEEETAVEALHEVLRSPREKDNA</sequence>
<keyword evidence="1" id="KW-0963">Cytoplasm</keyword>
<evidence type="ECO:0000259" key="8">
    <source>
        <dbReference type="PROSITE" id="PS50076"/>
    </source>
</evidence>
<dbReference type="SUPFAM" id="SSF57938">
    <property type="entry name" value="DnaJ/Hsp40 cysteine-rich domain"/>
    <property type="match status" value="1"/>
</dbReference>
<dbReference type="InterPro" id="IPR036869">
    <property type="entry name" value="J_dom_sf"/>
</dbReference>
<feature type="domain" description="CR-type" evidence="9">
    <location>
        <begin position="142"/>
        <end position="220"/>
    </location>
</feature>
<dbReference type="PANTHER" id="PTHR43096:SF54">
    <property type="entry name" value="CHAPERONE PROTEIN DNAJ 1"/>
    <property type="match status" value="1"/>
</dbReference>
<reference evidence="10" key="1">
    <citation type="submission" date="2020-05" db="EMBL/GenBank/DDBJ databases">
        <authorList>
            <person name="Chiriac C."/>
            <person name="Salcher M."/>
            <person name="Ghai R."/>
            <person name="Kavagutti S V."/>
        </authorList>
    </citation>
    <scope>NUCLEOTIDE SEQUENCE</scope>
</reference>
<dbReference type="InterPro" id="IPR012724">
    <property type="entry name" value="DnaJ"/>
</dbReference>
<keyword evidence="6" id="KW-0346">Stress response</keyword>
<dbReference type="GO" id="GO:0051082">
    <property type="term" value="F:unfolded protein binding"/>
    <property type="evidence" value="ECO:0007669"/>
    <property type="project" value="InterPro"/>
</dbReference>
<dbReference type="NCBIfam" id="NF008035">
    <property type="entry name" value="PRK10767.1"/>
    <property type="match status" value="1"/>
</dbReference>
<evidence type="ECO:0000256" key="5">
    <source>
        <dbReference type="ARBA" id="ARBA00022833"/>
    </source>
</evidence>
<dbReference type="SMART" id="SM00271">
    <property type="entry name" value="DnaJ"/>
    <property type="match status" value="1"/>
</dbReference>
<dbReference type="Pfam" id="PF00226">
    <property type="entry name" value="DnaJ"/>
    <property type="match status" value="1"/>
</dbReference>
<dbReference type="GO" id="GO:0042026">
    <property type="term" value="P:protein refolding"/>
    <property type="evidence" value="ECO:0007669"/>
    <property type="project" value="TreeGrafter"/>
</dbReference>
<dbReference type="Pfam" id="PF01556">
    <property type="entry name" value="DnaJ_C"/>
    <property type="match status" value="1"/>
</dbReference>
<dbReference type="PANTHER" id="PTHR43096">
    <property type="entry name" value="DNAJ HOMOLOG 1, MITOCHONDRIAL-RELATED"/>
    <property type="match status" value="1"/>
</dbReference>